<keyword evidence="9" id="KW-1185">Reference proteome</keyword>
<evidence type="ECO:0000256" key="6">
    <source>
        <dbReference type="PIRSR" id="PIRSR601344-1"/>
    </source>
</evidence>
<gene>
    <name evidence="8" type="ORF">Vafri_14563</name>
</gene>
<keyword evidence="5 7" id="KW-0157">Chromophore</keyword>
<dbReference type="Pfam" id="PF00504">
    <property type="entry name" value="Chloroa_b-bind"/>
    <property type="match status" value="1"/>
</dbReference>
<comment type="function">
    <text evidence="7">The light-harvesting complex (LHC) functions as a light receptor, it captures and delivers excitation energy to photosystems with which it is closely associated.</text>
</comment>
<keyword evidence="2 7" id="KW-0150">Chloroplast</keyword>
<dbReference type="InterPro" id="IPR022796">
    <property type="entry name" value="Chloroa_b-bind"/>
</dbReference>
<feature type="binding site" evidence="6">
    <location>
        <position position="224"/>
    </location>
    <ligand>
        <name>chlorophyll a</name>
        <dbReference type="ChEBI" id="CHEBI:58416"/>
        <label>1</label>
    </ligand>
</feature>
<comment type="subcellular location">
    <subcellularLocation>
        <location evidence="7">Plastid</location>
        <location evidence="7">Chloroplast thylakoid membrane</location>
    </subcellularLocation>
</comment>
<name>A0A8J4BEV7_9CHLO</name>
<sequence>MALMMKRSAVASRPAVSRKAVVTCVARQSWLPGSEIPKHLDSPAALAMAGNFGFDPLGLGKDPEALRWYQQAELVHSRTAMTAVAGILIPGLLTKAGALNVPEWYDAGKVAIESSFAPFGALLAVQLFLTGFVETKRWQDFKKPGSQAEKGSFLGFEASFAGTGDNGYPGGIFDPLGLAKDANKLADWKLKEIKNGRLAMVAFLGFTAQKFATGKGPIDNLAAHLADPWHVNYASNGVSVPFL</sequence>
<protein>
    <recommendedName>
        <fullName evidence="7">Chlorophyll a-b binding protein, chloroplastic</fullName>
    </recommendedName>
</protein>
<dbReference type="FunFam" id="1.10.3460.10:FF:000010">
    <property type="entry name" value="Chlorophyll a-b binding protein, chloroplastic"/>
    <property type="match status" value="1"/>
</dbReference>
<keyword evidence="3 7" id="KW-0602">Photosynthesis</keyword>
<feature type="binding site" evidence="6">
    <location>
        <position position="76"/>
    </location>
    <ligand>
        <name>chlorophyll a</name>
        <dbReference type="ChEBI" id="CHEBI:58416"/>
        <label>1</label>
    </ligand>
</feature>
<keyword evidence="7" id="KW-0603">Photosystem I</keyword>
<dbReference type="Proteomes" id="UP000747399">
    <property type="component" value="Unassembled WGS sequence"/>
</dbReference>
<keyword evidence="7" id="KW-0604">Photosystem II</keyword>
<evidence type="ECO:0000256" key="7">
    <source>
        <dbReference type="RuleBase" id="RU363080"/>
    </source>
</evidence>
<evidence type="ECO:0000313" key="8">
    <source>
        <dbReference type="EMBL" id="GIL59855.1"/>
    </source>
</evidence>
<dbReference type="GO" id="GO:0009765">
    <property type="term" value="P:photosynthesis, light harvesting"/>
    <property type="evidence" value="ECO:0007669"/>
    <property type="project" value="InterPro"/>
</dbReference>
<dbReference type="EMBL" id="BNCO01000036">
    <property type="protein sequence ID" value="GIL59855.1"/>
    <property type="molecule type" value="Genomic_DNA"/>
</dbReference>
<keyword evidence="4 7" id="KW-0934">Plastid</keyword>
<keyword evidence="1 6" id="KW-0148">Chlorophyll</keyword>
<feature type="binding site" evidence="6">
    <location>
        <position position="195"/>
    </location>
    <ligand>
        <name>chlorophyll a</name>
        <dbReference type="ChEBI" id="CHEBI:58416"/>
        <label>1</label>
    </ligand>
</feature>
<evidence type="ECO:0000256" key="1">
    <source>
        <dbReference type="ARBA" id="ARBA00022494"/>
    </source>
</evidence>
<reference evidence="8" key="1">
    <citation type="journal article" date="2021" name="Proc. Natl. Acad. Sci. U.S.A.">
        <title>Three genomes in the algal genus Volvox reveal the fate of a haploid sex-determining region after a transition to homothallism.</title>
        <authorList>
            <person name="Yamamoto K."/>
            <person name="Hamaji T."/>
            <person name="Kawai-Toyooka H."/>
            <person name="Matsuzaki R."/>
            <person name="Takahashi F."/>
            <person name="Nishimura Y."/>
            <person name="Kawachi M."/>
            <person name="Noguchi H."/>
            <person name="Minakuchi Y."/>
            <person name="Umen J.G."/>
            <person name="Toyoda A."/>
            <person name="Nozaki H."/>
        </authorList>
    </citation>
    <scope>NUCLEOTIDE SEQUENCE</scope>
    <source>
        <strain evidence="8">NIES-3780</strain>
    </source>
</reference>
<evidence type="ECO:0000256" key="4">
    <source>
        <dbReference type="ARBA" id="ARBA00022640"/>
    </source>
</evidence>
<dbReference type="GO" id="GO:0016168">
    <property type="term" value="F:chlorophyll binding"/>
    <property type="evidence" value="ECO:0007669"/>
    <property type="project" value="UniProtKB-KW"/>
</dbReference>
<feature type="binding site" evidence="6">
    <location>
        <position position="209"/>
    </location>
    <ligand>
        <name>chlorophyll a</name>
        <dbReference type="ChEBI" id="CHEBI:58416"/>
        <label>1</label>
    </ligand>
</feature>
<evidence type="ECO:0000256" key="5">
    <source>
        <dbReference type="ARBA" id="ARBA00022991"/>
    </source>
</evidence>
<proteinExistence type="inferred from homology"/>
<feature type="binding site" evidence="6">
    <location>
        <position position="191"/>
    </location>
    <ligand>
        <name>chlorophyll a</name>
        <dbReference type="ChEBI" id="CHEBI:58416"/>
        <label>1</label>
    </ligand>
</feature>
<dbReference type="AlphaFoldDB" id="A0A8J4BEV7"/>
<organism evidence="8 9">
    <name type="scientific">Volvox africanus</name>
    <dbReference type="NCBI Taxonomy" id="51714"/>
    <lineage>
        <taxon>Eukaryota</taxon>
        <taxon>Viridiplantae</taxon>
        <taxon>Chlorophyta</taxon>
        <taxon>core chlorophytes</taxon>
        <taxon>Chlorophyceae</taxon>
        <taxon>CS clade</taxon>
        <taxon>Chlamydomonadales</taxon>
        <taxon>Volvocaceae</taxon>
        <taxon>Volvox</taxon>
    </lineage>
</organism>
<accession>A0A8J4BEV7</accession>
<dbReference type="InterPro" id="IPR001344">
    <property type="entry name" value="Chloro_AB-bd_pln"/>
</dbReference>
<evidence type="ECO:0000256" key="3">
    <source>
        <dbReference type="ARBA" id="ARBA00022531"/>
    </source>
</evidence>
<comment type="similarity">
    <text evidence="7">Belongs to the light-harvesting chlorophyll a/b-binding (LHC) protein family.</text>
</comment>
<dbReference type="GO" id="GO:0009523">
    <property type="term" value="C:photosystem II"/>
    <property type="evidence" value="ECO:0007669"/>
    <property type="project" value="UniProtKB-KW"/>
</dbReference>
<dbReference type="GO" id="GO:0009522">
    <property type="term" value="C:photosystem I"/>
    <property type="evidence" value="ECO:0007669"/>
    <property type="project" value="UniProtKB-KW"/>
</dbReference>
<feature type="binding site" evidence="6">
    <location>
        <position position="73"/>
    </location>
    <ligand>
        <name>chlorophyll a</name>
        <dbReference type="ChEBI" id="CHEBI:58416"/>
        <label>1</label>
    </ligand>
</feature>
<evidence type="ECO:0000313" key="9">
    <source>
        <dbReference type="Proteomes" id="UP000747399"/>
    </source>
</evidence>
<dbReference type="SUPFAM" id="SSF103511">
    <property type="entry name" value="Chlorophyll a-b binding protein"/>
    <property type="match status" value="1"/>
</dbReference>
<comment type="caution">
    <text evidence="8">The sequence shown here is derived from an EMBL/GenBank/DDBJ whole genome shotgun (WGS) entry which is preliminary data.</text>
</comment>
<feature type="binding site" evidence="6">
    <location>
        <position position="197"/>
    </location>
    <ligand>
        <name>chlorophyll a</name>
        <dbReference type="ChEBI" id="CHEBI:58416"/>
        <label>1</label>
    </ligand>
</feature>
<feature type="binding site" description="axial binding residue" evidence="6">
    <location>
        <position position="78"/>
    </location>
    <ligand>
        <name>chlorophyll b</name>
        <dbReference type="ChEBI" id="CHEBI:61721"/>
        <label>1</label>
    </ligand>
    <ligandPart>
        <name>Mg</name>
        <dbReference type="ChEBI" id="CHEBI:25107"/>
    </ligandPart>
</feature>
<dbReference type="PANTHER" id="PTHR21649">
    <property type="entry name" value="CHLOROPHYLL A/B BINDING PROTEIN"/>
    <property type="match status" value="1"/>
</dbReference>
<dbReference type="Gene3D" id="1.10.3460.10">
    <property type="entry name" value="Chlorophyll a/b binding protein domain"/>
    <property type="match status" value="1"/>
</dbReference>
<evidence type="ECO:0000256" key="2">
    <source>
        <dbReference type="ARBA" id="ARBA00022528"/>
    </source>
</evidence>
<keyword evidence="7" id="KW-0793">Thylakoid</keyword>
<dbReference type="GO" id="GO:0009535">
    <property type="term" value="C:chloroplast thylakoid membrane"/>
    <property type="evidence" value="ECO:0007669"/>
    <property type="project" value="UniProtKB-SubCell"/>
</dbReference>
<feature type="binding site" evidence="6">
    <location>
        <position position="192"/>
    </location>
    <ligand>
        <name>chlorophyll a</name>
        <dbReference type="ChEBI" id="CHEBI:58416"/>
        <label>1</label>
    </ligand>
</feature>